<proteinExistence type="predicted"/>
<evidence type="ECO:0000313" key="1">
    <source>
        <dbReference type="EMBL" id="GER45345.1"/>
    </source>
</evidence>
<keyword evidence="2" id="KW-1185">Reference proteome</keyword>
<dbReference type="EMBL" id="BKCP01007181">
    <property type="protein sequence ID" value="GER45345.1"/>
    <property type="molecule type" value="Genomic_DNA"/>
</dbReference>
<protein>
    <submittedName>
        <fullName evidence="1">Energy-coupling factor transporter ATP-binding protein EcfA2</fullName>
    </submittedName>
</protein>
<name>A0A5A7QJ30_STRAF</name>
<dbReference type="GO" id="GO:0005524">
    <property type="term" value="F:ATP binding"/>
    <property type="evidence" value="ECO:0007669"/>
    <property type="project" value="UniProtKB-KW"/>
</dbReference>
<sequence length="131" mass="15329">MQSRRFYIICPTGISKEEPRSTAEPMENTEKEIEQNLERWYTESESHKSHERRIEENWGFYWKRCRKSTTENLNSLSRGDLQDLRDAVADRDIDGGLPPIHTVGLLLSAEDHWHVVGEVKRGSGSWRREST</sequence>
<keyword evidence="1" id="KW-0067">ATP-binding</keyword>
<dbReference type="Proteomes" id="UP000325081">
    <property type="component" value="Unassembled WGS sequence"/>
</dbReference>
<evidence type="ECO:0000313" key="2">
    <source>
        <dbReference type="Proteomes" id="UP000325081"/>
    </source>
</evidence>
<accession>A0A5A7QJ30</accession>
<dbReference type="AlphaFoldDB" id="A0A5A7QJ30"/>
<organism evidence="1 2">
    <name type="scientific">Striga asiatica</name>
    <name type="common">Asiatic witchweed</name>
    <name type="synonym">Buchnera asiatica</name>
    <dbReference type="NCBI Taxonomy" id="4170"/>
    <lineage>
        <taxon>Eukaryota</taxon>
        <taxon>Viridiplantae</taxon>
        <taxon>Streptophyta</taxon>
        <taxon>Embryophyta</taxon>
        <taxon>Tracheophyta</taxon>
        <taxon>Spermatophyta</taxon>
        <taxon>Magnoliopsida</taxon>
        <taxon>eudicotyledons</taxon>
        <taxon>Gunneridae</taxon>
        <taxon>Pentapetalae</taxon>
        <taxon>asterids</taxon>
        <taxon>lamiids</taxon>
        <taxon>Lamiales</taxon>
        <taxon>Orobanchaceae</taxon>
        <taxon>Buchnereae</taxon>
        <taxon>Striga</taxon>
    </lineage>
</organism>
<keyword evidence="1" id="KW-0547">Nucleotide-binding</keyword>
<gene>
    <name evidence="1" type="ORF">STAS_22280</name>
</gene>
<reference evidence="2" key="1">
    <citation type="journal article" date="2019" name="Curr. Biol.">
        <title>Genome Sequence of Striga asiatica Provides Insight into the Evolution of Plant Parasitism.</title>
        <authorList>
            <person name="Yoshida S."/>
            <person name="Kim S."/>
            <person name="Wafula E.K."/>
            <person name="Tanskanen J."/>
            <person name="Kim Y.M."/>
            <person name="Honaas L."/>
            <person name="Yang Z."/>
            <person name="Spallek T."/>
            <person name="Conn C.E."/>
            <person name="Ichihashi Y."/>
            <person name="Cheong K."/>
            <person name="Cui S."/>
            <person name="Der J.P."/>
            <person name="Gundlach H."/>
            <person name="Jiao Y."/>
            <person name="Hori C."/>
            <person name="Ishida J.K."/>
            <person name="Kasahara H."/>
            <person name="Kiba T."/>
            <person name="Kim M.S."/>
            <person name="Koo N."/>
            <person name="Laohavisit A."/>
            <person name="Lee Y.H."/>
            <person name="Lumba S."/>
            <person name="McCourt P."/>
            <person name="Mortimer J.C."/>
            <person name="Mutuku J.M."/>
            <person name="Nomura T."/>
            <person name="Sasaki-Sekimoto Y."/>
            <person name="Seto Y."/>
            <person name="Wang Y."/>
            <person name="Wakatake T."/>
            <person name="Sakakibara H."/>
            <person name="Demura T."/>
            <person name="Yamaguchi S."/>
            <person name="Yoneyama K."/>
            <person name="Manabe R.I."/>
            <person name="Nelson D.C."/>
            <person name="Schulman A.H."/>
            <person name="Timko M.P."/>
            <person name="dePamphilis C.W."/>
            <person name="Choi D."/>
            <person name="Shirasu K."/>
        </authorList>
    </citation>
    <scope>NUCLEOTIDE SEQUENCE [LARGE SCALE GENOMIC DNA]</scope>
    <source>
        <strain evidence="2">cv. UVA1</strain>
    </source>
</reference>
<comment type="caution">
    <text evidence="1">The sequence shown here is derived from an EMBL/GenBank/DDBJ whole genome shotgun (WGS) entry which is preliminary data.</text>
</comment>